<dbReference type="PRINTS" id="PR00036">
    <property type="entry name" value="HTHLACI"/>
</dbReference>
<dbReference type="InterPro" id="IPR000843">
    <property type="entry name" value="HTH_LacI"/>
</dbReference>
<evidence type="ECO:0000256" key="2">
    <source>
        <dbReference type="ARBA" id="ARBA00023125"/>
    </source>
</evidence>
<evidence type="ECO:0000313" key="5">
    <source>
        <dbReference type="EMBL" id="RZU53412.1"/>
    </source>
</evidence>
<proteinExistence type="predicted"/>
<dbReference type="SUPFAM" id="SSF47413">
    <property type="entry name" value="lambda repressor-like DNA-binding domains"/>
    <property type="match status" value="1"/>
</dbReference>
<dbReference type="Gene3D" id="1.10.260.40">
    <property type="entry name" value="lambda repressor-like DNA-binding domains"/>
    <property type="match status" value="1"/>
</dbReference>
<dbReference type="Pfam" id="PF13377">
    <property type="entry name" value="Peripla_BP_3"/>
    <property type="match status" value="1"/>
</dbReference>
<dbReference type="InterPro" id="IPR010982">
    <property type="entry name" value="Lambda_DNA-bd_dom_sf"/>
</dbReference>
<dbReference type="OrthoDB" id="3258243at2"/>
<dbReference type="CDD" id="cd01392">
    <property type="entry name" value="HTH_LacI"/>
    <property type="match status" value="1"/>
</dbReference>
<dbReference type="SMART" id="SM00354">
    <property type="entry name" value="HTH_LACI"/>
    <property type="match status" value="1"/>
</dbReference>
<dbReference type="EMBL" id="SHKY01000001">
    <property type="protein sequence ID" value="RZU53412.1"/>
    <property type="molecule type" value="Genomic_DNA"/>
</dbReference>
<dbReference type="SUPFAM" id="SSF53822">
    <property type="entry name" value="Periplasmic binding protein-like I"/>
    <property type="match status" value="1"/>
</dbReference>
<dbReference type="Proteomes" id="UP000292564">
    <property type="component" value="Unassembled WGS sequence"/>
</dbReference>
<dbReference type="InterPro" id="IPR028082">
    <property type="entry name" value="Peripla_BP_I"/>
</dbReference>
<evidence type="ECO:0000313" key="6">
    <source>
        <dbReference type="Proteomes" id="UP000292564"/>
    </source>
</evidence>
<accession>A0A4Q7ZQL3</accession>
<reference evidence="5 6" key="1">
    <citation type="submission" date="2019-02" db="EMBL/GenBank/DDBJ databases">
        <title>Sequencing the genomes of 1000 actinobacteria strains.</title>
        <authorList>
            <person name="Klenk H.-P."/>
        </authorList>
    </citation>
    <scope>NUCLEOTIDE SEQUENCE [LARGE SCALE GENOMIC DNA]</scope>
    <source>
        <strain evidence="5 6">DSM 45162</strain>
    </source>
</reference>
<dbReference type="PANTHER" id="PTHR30146:SF138">
    <property type="entry name" value="TRANSCRIPTIONAL REGULATORY PROTEIN"/>
    <property type="match status" value="1"/>
</dbReference>
<sequence length="330" mass="34808">MAVTIKDVAKLAGVSPATVSRALSMPDLVRPPTREKVQRAVAELGYQPNPTAQGLVLGRTGNLGLIVPDLTNPFFPAVVKGVQTRARDFEYSVFLADANEDPVEEAALVRALTKQVDGILLCAPRMSEDDLRALVGATPLVLINRRSGRIPAVTIDNLAGVRQAVSHLAALGHRRVAYVAGPRASWSNRERVRALRGAAAAQEVDLVEVGTVAPQFAGGVAAADLVLAAGVTAVMAYNDLIALGMLSRFTDRGIDVPGQISIIGFDGIAMAEMVSPPLTTVAQPQDQIGRVGVDLLLEIMRSEDPAVARRRELPAQLMVRGSTGVPGPVD</sequence>
<keyword evidence="2" id="KW-0238">DNA-binding</keyword>
<dbReference type="PROSITE" id="PS00356">
    <property type="entry name" value="HTH_LACI_1"/>
    <property type="match status" value="1"/>
</dbReference>
<gene>
    <name evidence="5" type="ORF">EV385_5337</name>
</gene>
<feature type="domain" description="HTH lacI-type" evidence="4">
    <location>
        <begin position="3"/>
        <end position="57"/>
    </location>
</feature>
<dbReference type="RefSeq" id="WP_130511902.1">
    <property type="nucleotide sequence ID" value="NZ_SHKY01000001.1"/>
</dbReference>
<dbReference type="Pfam" id="PF00356">
    <property type="entry name" value="LacI"/>
    <property type="match status" value="1"/>
</dbReference>
<evidence type="ECO:0000259" key="4">
    <source>
        <dbReference type="PROSITE" id="PS50932"/>
    </source>
</evidence>
<evidence type="ECO:0000256" key="1">
    <source>
        <dbReference type="ARBA" id="ARBA00023015"/>
    </source>
</evidence>
<evidence type="ECO:0000256" key="3">
    <source>
        <dbReference type="ARBA" id="ARBA00023163"/>
    </source>
</evidence>
<keyword evidence="3" id="KW-0804">Transcription</keyword>
<protein>
    <submittedName>
        <fullName evidence="5">LacI family transcriptional regulator</fullName>
    </submittedName>
</protein>
<dbReference type="Gene3D" id="3.40.50.2300">
    <property type="match status" value="2"/>
</dbReference>
<dbReference type="GO" id="GO:0003700">
    <property type="term" value="F:DNA-binding transcription factor activity"/>
    <property type="evidence" value="ECO:0007669"/>
    <property type="project" value="TreeGrafter"/>
</dbReference>
<dbReference type="CDD" id="cd06267">
    <property type="entry name" value="PBP1_LacI_sugar_binding-like"/>
    <property type="match status" value="1"/>
</dbReference>
<name>A0A4Q7ZQL3_9ACTN</name>
<dbReference type="PANTHER" id="PTHR30146">
    <property type="entry name" value="LACI-RELATED TRANSCRIPTIONAL REPRESSOR"/>
    <property type="match status" value="1"/>
</dbReference>
<dbReference type="PROSITE" id="PS50932">
    <property type="entry name" value="HTH_LACI_2"/>
    <property type="match status" value="1"/>
</dbReference>
<dbReference type="GO" id="GO:0000976">
    <property type="term" value="F:transcription cis-regulatory region binding"/>
    <property type="evidence" value="ECO:0007669"/>
    <property type="project" value="TreeGrafter"/>
</dbReference>
<dbReference type="InterPro" id="IPR046335">
    <property type="entry name" value="LacI/GalR-like_sensor"/>
</dbReference>
<keyword evidence="1" id="KW-0805">Transcription regulation</keyword>
<organism evidence="5 6">
    <name type="scientific">Krasilnikovia cinnamomea</name>
    <dbReference type="NCBI Taxonomy" id="349313"/>
    <lineage>
        <taxon>Bacteria</taxon>
        <taxon>Bacillati</taxon>
        <taxon>Actinomycetota</taxon>
        <taxon>Actinomycetes</taxon>
        <taxon>Micromonosporales</taxon>
        <taxon>Micromonosporaceae</taxon>
        <taxon>Krasilnikovia</taxon>
    </lineage>
</organism>
<comment type="caution">
    <text evidence="5">The sequence shown here is derived from an EMBL/GenBank/DDBJ whole genome shotgun (WGS) entry which is preliminary data.</text>
</comment>
<dbReference type="AlphaFoldDB" id="A0A4Q7ZQL3"/>
<keyword evidence="6" id="KW-1185">Reference proteome</keyword>